<evidence type="ECO:0000259" key="3">
    <source>
        <dbReference type="Pfam" id="PF05368"/>
    </source>
</evidence>
<reference evidence="4 5" key="1">
    <citation type="journal article" date="2016" name="Mol. Biol. Evol.">
        <title>Comparative Genomics of Early-Diverging Mushroom-Forming Fungi Provides Insights into the Origins of Lignocellulose Decay Capabilities.</title>
        <authorList>
            <person name="Nagy L.G."/>
            <person name="Riley R."/>
            <person name="Tritt A."/>
            <person name="Adam C."/>
            <person name="Daum C."/>
            <person name="Floudas D."/>
            <person name="Sun H."/>
            <person name="Yadav J.S."/>
            <person name="Pangilinan J."/>
            <person name="Larsson K.H."/>
            <person name="Matsuura K."/>
            <person name="Barry K."/>
            <person name="Labutti K."/>
            <person name="Kuo R."/>
            <person name="Ohm R.A."/>
            <person name="Bhattacharya S.S."/>
            <person name="Shirouzu T."/>
            <person name="Yoshinaga Y."/>
            <person name="Martin F.M."/>
            <person name="Grigoriev I.V."/>
            <person name="Hibbett D.S."/>
        </authorList>
    </citation>
    <scope>NUCLEOTIDE SEQUENCE [LARGE SCALE GENOMIC DNA]</scope>
    <source>
        <strain evidence="4 5">HHB12733</strain>
    </source>
</reference>
<dbReference type="SUPFAM" id="SSF51735">
    <property type="entry name" value="NAD(P)-binding Rossmann-fold domains"/>
    <property type="match status" value="1"/>
</dbReference>
<dbReference type="OrthoDB" id="419598at2759"/>
<keyword evidence="2" id="KW-0521">NADP</keyword>
<comment type="similarity">
    <text evidence="1">Belongs to the NmrA-type oxidoreductase family.</text>
</comment>
<dbReference type="EMBL" id="KV423926">
    <property type="protein sequence ID" value="KZT61073.1"/>
    <property type="molecule type" value="Genomic_DNA"/>
</dbReference>
<accession>A0A165IWK4</accession>
<protein>
    <submittedName>
        <fullName evidence="4">NAD(P)-binding protein</fullName>
    </submittedName>
</protein>
<proteinExistence type="inferred from homology"/>
<evidence type="ECO:0000313" key="5">
    <source>
        <dbReference type="Proteomes" id="UP000076842"/>
    </source>
</evidence>
<dbReference type="STRING" id="1353952.A0A165IWK4"/>
<dbReference type="PANTHER" id="PTHR42748:SF7">
    <property type="entry name" value="NMRA LIKE REDOX SENSOR 1-RELATED"/>
    <property type="match status" value="1"/>
</dbReference>
<feature type="domain" description="NmrA-like" evidence="3">
    <location>
        <begin position="5"/>
        <end position="142"/>
    </location>
</feature>
<gene>
    <name evidence="4" type="ORF">CALCODRAFT_59018</name>
</gene>
<sequence>MLNHKVKLEVEEYLIESGLDWTILQPTHVMQQMPLDPIISSGVMTLPYSPATVQGFIDLADFAQVVLKVARAPKEHNMARYELLGCIGSYNEVADIIASKIGKSVKIERIPAEQAAARAGTHPYTQEAMRRMYYYYDTRGLTGSPNVLRWLLGRDPSTWDSYLDRSFKK</sequence>
<dbReference type="AlphaFoldDB" id="A0A165IWK4"/>
<dbReference type="PANTHER" id="PTHR42748">
    <property type="entry name" value="NITROGEN METABOLITE REPRESSION PROTEIN NMRA FAMILY MEMBER"/>
    <property type="match status" value="1"/>
</dbReference>
<name>A0A165IWK4_9BASI</name>
<dbReference type="Gene3D" id="3.40.50.720">
    <property type="entry name" value="NAD(P)-binding Rossmann-like Domain"/>
    <property type="match status" value="1"/>
</dbReference>
<evidence type="ECO:0000313" key="4">
    <source>
        <dbReference type="EMBL" id="KZT61073.1"/>
    </source>
</evidence>
<dbReference type="InParanoid" id="A0A165IWK4"/>
<keyword evidence="5" id="KW-1185">Reference proteome</keyword>
<dbReference type="InterPro" id="IPR036291">
    <property type="entry name" value="NAD(P)-bd_dom_sf"/>
</dbReference>
<dbReference type="Pfam" id="PF05368">
    <property type="entry name" value="NmrA"/>
    <property type="match status" value="1"/>
</dbReference>
<evidence type="ECO:0000256" key="2">
    <source>
        <dbReference type="ARBA" id="ARBA00022857"/>
    </source>
</evidence>
<dbReference type="InterPro" id="IPR008030">
    <property type="entry name" value="NmrA-like"/>
</dbReference>
<dbReference type="InterPro" id="IPR051164">
    <property type="entry name" value="NmrA-like_oxidored"/>
</dbReference>
<evidence type="ECO:0000256" key="1">
    <source>
        <dbReference type="ARBA" id="ARBA00006328"/>
    </source>
</evidence>
<dbReference type="Proteomes" id="UP000076842">
    <property type="component" value="Unassembled WGS sequence"/>
</dbReference>
<organism evidence="4 5">
    <name type="scientific">Calocera cornea HHB12733</name>
    <dbReference type="NCBI Taxonomy" id="1353952"/>
    <lineage>
        <taxon>Eukaryota</taxon>
        <taxon>Fungi</taxon>
        <taxon>Dikarya</taxon>
        <taxon>Basidiomycota</taxon>
        <taxon>Agaricomycotina</taxon>
        <taxon>Dacrymycetes</taxon>
        <taxon>Dacrymycetales</taxon>
        <taxon>Dacrymycetaceae</taxon>
        <taxon>Calocera</taxon>
    </lineage>
</organism>